<dbReference type="InterPro" id="IPR048720">
    <property type="entry name" value="PROPPIN"/>
</dbReference>
<dbReference type="EMBL" id="LVLJ01003949">
    <property type="protein sequence ID" value="OAE19037.1"/>
    <property type="molecule type" value="Genomic_DNA"/>
</dbReference>
<protein>
    <recommendedName>
        <fullName evidence="8">Autophagy-related protein 18a</fullName>
    </recommendedName>
</protein>
<dbReference type="PANTHER" id="PTHR11227">
    <property type="entry name" value="WD-REPEAT PROTEIN INTERACTING WITH PHOSPHOINOSIDES WIPI -RELATED"/>
    <property type="match status" value="1"/>
</dbReference>
<dbReference type="GO" id="GO:0034045">
    <property type="term" value="C:phagophore assembly site membrane"/>
    <property type="evidence" value="ECO:0007669"/>
    <property type="project" value="UniProtKB-SubCell"/>
</dbReference>
<evidence type="ECO:0000256" key="5">
    <source>
        <dbReference type="SAM" id="MobiDB-lite"/>
    </source>
</evidence>
<dbReference type="Proteomes" id="UP000077202">
    <property type="component" value="Unassembled WGS sequence"/>
</dbReference>
<feature type="region of interest" description="Disordered" evidence="5">
    <location>
        <begin position="189"/>
        <end position="233"/>
    </location>
</feature>
<keyword evidence="2" id="KW-0853">WD repeat</keyword>
<evidence type="ECO:0000256" key="1">
    <source>
        <dbReference type="ARBA" id="ARBA00004623"/>
    </source>
</evidence>
<dbReference type="InterPro" id="IPR036322">
    <property type="entry name" value="WD40_repeat_dom_sf"/>
</dbReference>
<accession>A0A176VEM7</accession>
<keyword evidence="7" id="KW-1185">Reference proteome</keyword>
<dbReference type="SMART" id="SM00320">
    <property type="entry name" value="WD40"/>
    <property type="match status" value="3"/>
</dbReference>
<dbReference type="InterPro" id="IPR015943">
    <property type="entry name" value="WD40/YVTN_repeat-like_dom_sf"/>
</dbReference>
<dbReference type="AlphaFoldDB" id="A0A176VEM7"/>
<keyword evidence="3" id="KW-0677">Repeat</keyword>
<dbReference type="SUPFAM" id="SSF50978">
    <property type="entry name" value="WD40 repeat-like"/>
    <property type="match status" value="1"/>
</dbReference>
<dbReference type="Gene3D" id="2.130.10.10">
    <property type="entry name" value="YVTN repeat-like/Quinoprotein amine dehydrogenase"/>
    <property type="match status" value="1"/>
</dbReference>
<comment type="subcellular location">
    <subcellularLocation>
        <location evidence="1">Preautophagosomal structure membrane</location>
        <topology evidence="1">Peripheral membrane protein</topology>
    </subcellularLocation>
</comment>
<reference evidence="6" key="1">
    <citation type="submission" date="2016-03" db="EMBL/GenBank/DDBJ databases">
        <title>Mechanisms controlling the formation of the plant cell surface in tip-growing cells are functionally conserved among land plants.</title>
        <authorList>
            <person name="Honkanen S."/>
            <person name="Jones V.A."/>
            <person name="Morieri G."/>
            <person name="Champion C."/>
            <person name="Hetherington A.J."/>
            <person name="Kelly S."/>
            <person name="Saint-Marcoux D."/>
            <person name="Proust H."/>
            <person name="Prescott H."/>
            <person name="Dolan L."/>
        </authorList>
    </citation>
    <scope>NUCLEOTIDE SEQUENCE [LARGE SCALE GENOMIC DNA]</scope>
    <source>
        <tissue evidence="6">Whole gametophyte</tissue>
    </source>
</reference>
<comment type="similarity">
    <text evidence="4">Belongs to the WD repeat PROPPIN family.</text>
</comment>
<organism evidence="6 7">
    <name type="scientific">Marchantia polymorpha subsp. ruderalis</name>
    <dbReference type="NCBI Taxonomy" id="1480154"/>
    <lineage>
        <taxon>Eukaryota</taxon>
        <taxon>Viridiplantae</taxon>
        <taxon>Streptophyta</taxon>
        <taxon>Embryophyta</taxon>
        <taxon>Marchantiophyta</taxon>
        <taxon>Marchantiopsida</taxon>
        <taxon>Marchantiidae</taxon>
        <taxon>Marchantiales</taxon>
        <taxon>Marchantiaceae</taxon>
        <taxon>Marchantia</taxon>
    </lineage>
</organism>
<evidence type="ECO:0008006" key="8">
    <source>
        <dbReference type="Google" id="ProtNLM"/>
    </source>
</evidence>
<name>A0A176VEM7_MARPO</name>
<gene>
    <name evidence="6" type="ORF">AXG93_2839s1330</name>
</gene>
<evidence type="ECO:0000256" key="2">
    <source>
        <dbReference type="ARBA" id="ARBA00022574"/>
    </source>
</evidence>
<feature type="compositionally biased region" description="Polar residues" evidence="5">
    <location>
        <begin position="202"/>
        <end position="228"/>
    </location>
</feature>
<comment type="caution">
    <text evidence="6">The sequence shown here is derived from an EMBL/GenBank/DDBJ whole genome shotgun (WGS) entry which is preliminary data.</text>
</comment>
<evidence type="ECO:0000256" key="3">
    <source>
        <dbReference type="ARBA" id="ARBA00022737"/>
    </source>
</evidence>
<proteinExistence type="inferred from homology"/>
<evidence type="ECO:0000313" key="6">
    <source>
        <dbReference type="EMBL" id="OAE19037.1"/>
    </source>
</evidence>
<evidence type="ECO:0000313" key="7">
    <source>
        <dbReference type="Proteomes" id="UP000077202"/>
    </source>
</evidence>
<evidence type="ECO:0000256" key="4">
    <source>
        <dbReference type="ARBA" id="ARBA00025740"/>
    </source>
</evidence>
<sequence length="611" mass="67212">MTTERLDSRCPLPAARPRQLLRGAEQKRSVHIKAAAEVERGEGDSPFSFLAVAALDERERNCSGAGRRGMGKFDECMGSDESYRGLSVGRSIVQGICQQNPFVPASFLGIGRSVPSSFSSSSSSSSSPPWEPFEELTTISDNWNSREEERARQTSPISAVLPSRCPSLMFSVTDLFTHKDLALQMAFDSMPSPRNHRHEKTFSNGSQLDFPQSLPKSPVSTSPHSSPRPQSPAEPVVLSIRFNQDNGCFACGTQTGFRVFNCHPFKENFRREFEASGIGLVEMLFRCNIIALVGGGKAPRYAPNKVMIWDDHQGRCIGELTFRSEVRAVRLRRDMILVVLEHKIYTYNFTDLKLLYSVETLANPKGLCAVSYSSSPSVMVCPGLRRGEVRVELYSQKKTKFIAAHEASLACFALSLDGSLLATASTKGTLIRIFNTKDCTKLQELRRGADRADIYSINFSPTNHWLVCSSDKGTVHVFSLQAPSGIDPKHGEAKNLNANSGSLLMAGSAFLNYAVGNAGSSLSFMKGYDWQVLMSTVIKLVPCDMVNARLEDTHAIAAFGPEKHSVVIVCANGSFYRCSFDPSVGGEMVREQYERFIKPDEVDKVPMSVGT</sequence>
<dbReference type="Pfam" id="PF21032">
    <property type="entry name" value="PROPPIN"/>
    <property type="match status" value="1"/>
</dbReference>
<dbReference type="InterPro" id="IPR001680">
    <property type="entry name" value="WD40_rpt"/>
</dbReference>